<protein>
    <recommendedName>
        <fullName evidence="1">Helicase C-terminal domain-containing protein</fullName>
    </recommendedName>
</protein>
<dbReference type="Gene3D" id="3.40.50.300">
    <property type="entry name" value="P-loop containing nucleotide triphosphate hydrolases"/>
    <property type="match status" value="1"/>
</dbReference>
<dbReference type="SMART" id="SM00490">
    <property type="entry name" value="HELICc"/>
    <property type="match status" value="1"/>
</dbReference>
<evidence type="ECO:0000313" key="3">
    <source>
        <dbReference type="Proteomes" id="UP000237968"/>
    </source>
</evidence>
<evidence type="ECO:0000259" key="1">
    <source>
        <dbReference type="SMART" id="SM00490"/>
    </source>
</evidence>
<organism evidence="2 3">
    <name type="scientific">Enhygromyxa salina</name>
    <dbReference type="NCBI Taxonomy" id="215803"/>
    <lineage>
        <taxon>Bacteria</taxon>
        <taxon>Pseudomonadati</taxon>
        <taxon>Myxococcota</taxon>
        <taxon>Polyangia</taxon>
        <taxon>Nannocystales</taxon>
        <taxon>Nannocystaceae</taxon>
        <taxon>Enhygromyxa</taxon>
    </lineage>
</organism>
<evidence type="ECO:0000313" key="2">
    <source>
        <dbReference type="EMBL" id="PRQ04646.1"/>
    </source>
</evidence>
<sequence>MFFEDDWLGRLCAAGQVAPAEAARRLPDQLWAESWVHATRSAGAKQQQHRASRVRYLAVHAVRHHPEAFGLDRTRARPWLRAYEACLHEHLEPNDAAGAEPHRAPELLSTPTLWSAWDRHFGGSSVSLPAAQPETIAGEWGSDELCRRQVARTVLGQTFRLTDTLLHLYFADLHGGQDPARLADGFTDWLSSDDISAVDLRRESEQWMRHLRLILDSSLESAGKGWRQLARQETWPQLFSPAPVLGVTGGSGAHRKATRQFRTPSLPRVIVCTDTLKEGVDLHTFCDRVLHYGVAWTSGDLEQRVGRVDRYFSQIERRLIDEGEPPQVQLQVGYPHVVASLERSQVDRVIQRQRRAEQLMDSPLAGAVHESKELVVGSTVGSTETGHLDPYDEHEFPAQPRGLVAISRDQARKIADHYEAWYLRLLAELEGGGWRVSPDDRRPVSELTLHGGHQQHDLAWSLDADLNRYFLTLSAPPWPDEAGLTGARWRRRRRRQLETESFVRLLVPGPGEDPRDFAIEGLVACLRGAVPEPHANASAAWGPGLARAAGQAPQWLSPNEAEVSLEIGPRRQRVTVYAYQQGLRILGRVARLCDLDPRPQWGSTQIEGNRLREWTREETRKLGLGYLDLHPRDGLVFGVFLLHGELDDDVKAKLVRYVGRRADAWEAALTGDDRW</sequence>
<comment type="caution">
    <text evidence="2">The sequence shown here is derived from an EMBL/GenBank/DDBJ whole genome shotgun (WGS) entry which is preliminary data.</text>
</comment>
<reference evidence="2 3" key="1">
    <citation type="submission" date="2018-03" db="EMBL/GenBank/DDBJ databases">
        <title>Draft Genome Sequences of the Obligatory Marine Myxobacteria Enhygromyxa salina SWB005.</title>
        <authorList>
            <person name="Poehlein A."/>
            <person name="Moghaddam J.A."/>
            <person name="Harms H."/>
            <person name="Alanjari M."/>
            <person name="Koenig G.M."/>
            <person name="Daniel R."/>
            <person name="Schaeberle T.F."/>
        </authorList>
    </citation>
    <scope>NUCLEOTIDE SEQUENCE [LARGE SCALE GENOMIC DNA]</scope>
    <source>
        <strain evidence="2 3">SWB005</strain>
    </source>
</reference>
<name>A0A2S9YHZ9_9BACT</name>
<dbReference type="Pfam" id="PF00271">
    <property type="entry name" value="Helicase_C"/>
    <property type="match status" value="1"/>
</dbReference>
<accession>A0A2S9YHZ9</accession>
<gene>
    <name evidence="2" type="ORF">ENSA5_06510</name>
</gene>
<dbReference type="InterPro" id="IPR027417">
    <property type="entry name" value="P-loop_NTPase"/>
</dbReference>
<dbReference type="AlphaFoldDB" id="A0A2S9YHZ9"/>
<dbReference type="EMBL" id="PVNK01000033">
    <property type="protein sequence ID" value="PRQ04646.1"/>
    <property type="molecule type" value="Genomic_DNA"/>
</dbReference>
<dbReference type="InterPro" id="IPR001650">
    <property type="entry name" value="Helicase_C-like"/>
</dbReference>
<dbReference type="SUPFAM" id="SSF52540">
    <property type="entry name" value="P-loop containing nucleoside triphosphate hydrolases"/>
    <property type="match status" value="1"/>
</dbReference>
<proteinExistence type="predicted"/>
<feature type="domain" description="Helicase C-terminal" evidence="1">
    <location>
        <begin position="220"/>
        <end position="312"/>
    </location>
</feature>
<keyword evidence="3" id="KW-1185">Reference proteome</keyword>
<dbReference type="Proteomes" id="UP000237968">
    <property type="component" value="Unassembled WGS sequence"/>
</dbReference>